<proteinExistence type="predicted"/>
<protein>
    <submittedName>
        <fullName evidence="1">Uncharacterized protein</fullName>
    </submittedName>
</protein>
<evidence type="ECO:0000313" key="2">
    <source>
        <dbReference type="Proteomes" id="UP000747542"/>
    </source>
</evidence>
<dbReference type="AlphaFoldDB" id="A0A8J5MQV7"/>
<accession>A0A8J5MQV7</accession>
<reference evidence="1" key="1">
    <citation type="journal article" date="2021" name="Sci. Adv.">
        <title>The American lobster genome reveals insights on longevity, neural, and immune adaptations.</title>
        <authorList>
            <person name="Polinski J.M."/>
            <person name="Zimin A.V."/>
            <person name="Clark K.F."/>
            <person name="Kohn A.B."/>
            <person name="Sadowski N."/>
            <person name="Timp W."/>
            <person name="Ptitsyn A."/>
            <person name="Khanna P."/>
            <person name="Romanova D.Y."/>
            <person name="Williams P."/>
            <person name="Greenwood S.J."/>
            <person name="Moroz L.L."/>
            <person name="Walt D.R."/>
            <person name="Bodnar A.G."/>
        </authorList>
    </citation>
    <scope>NUCLEOTIDE SEQUENCE</scope>
    <source>
        <strain evidence="1">GMGI-L3</strain>
    </source>
</reference>
<dbReference type="EMBL" id="JAHLQT010031306">
    <property type="protein sequence ID" value="KAG7160538.1"/>
    <property type="molecule type" value="Genomic_DNA"/>
</dbReference>
<comment type="caution">
    <text evidence="1">The sequence shown here is derived from an EMBL/GenBank/DDBJ whole genome shotgun (WGS) entry which is preliminary data.</text>
</comment>
<keyword evidence="2" id="KW-1185">Reference proteome</keyword>
<dbReference type="Proteomes" id="UP000747542">
    <property type="component" value="Unassembled WGS sequence"/>
</dbReference>
<evidence type="ECO:0000313" key="1">
    <source>
        <dbReference type="EMBL" id="KAG7160538.1"/>
    </source>
</evidence>
<sequence length="76" mass="8513">MPFLTQRFKITEGNCSTHLAALGKTPLLPKVPQKPLSQDVRSTPSPERLIITMTPLRVKPQLFHQVDVSADFCQVN</sequence>
<gene>
    <name evidence="1" type="ORF">Hamer_G001819</name>
</gene>
<organism evidence="1 2">
    <name type="scientific">Homarus americanus</name>
    <name type="common">American lobster</name>
    <dbReference type="NCBI Taxonomy" id="6706"/>
    <lineage>
        <taxon>Eukaryota</taxon>
        <taxon>Metazoa</taxon>
        <taxon>Ecdysozoa</taxon>
        <taxon>Arthropoda</taxon>
        <taxon>Crustacea</taxon>
        <taxon>Multicrustacea</taxon>
        <taxon>Malacostraca</taxon>
        <taxon>Eumalacostraca</taxon>
        <taxon>Eucarida</taxon>
        <taxon>Decapoda</taxon>
        <taxon>Pleocyemata</taxon>
        <taxon>Astacidea</taxon>
        <taxon>Nephropoidea</taxon>
        <taxon>Nephropidae</taxon>
        <taxon>Homarus</taxon>
    </lineage>
</organism>
<name>A0A8J5MQV7_HOMAM</name>